<dbReference type="OrthoDB" id="9813266at2"/>
<dbReference type="STRING" id="142588.SAMN04488559_11253"/>
<keyword evidence="7" id="KW-0813">Transport</keyword>
<keyword evidence="17" id="KW-1185">Reference proteome</keyword>
<dbReference type="Pfam" id="PF00702">
    <property type="entry name" value="Hydrolase"/>
    <property type="match status" value="1"/>
</dbReference>
<keyword evidence="4 14" id="KW-0812">Transmembrane</keyword>
<evidence type="ECO:0000256" key="8">
    <source>
        <dbReference type="ARBA" id="ARBA00022840"/>
    </source>
</evidence>
<evidence type="ECO:0000256" key="4">
    <source>
        <dbReference type="ARBA" id="ARBA00022692"/>
    </source>
</evidence>
<evidence type="ECO:0000256" key="14">
    <source>
        <dbReference type="RuleBase" id="RU362081"/>
    </source>
</evidence>
<dbReference type="SUPFAM" id="SSF81653">
    <property type="entry name" value="Calcium ATPase, transduction domain A"/>
    <property type="match status" value="1"/>
</dbReference>
<evidence type="ECO:0000256" key="12">
    <source>
        <dbReference type="ARBA" id="ARBA00023008"/>
    </source>
</evidence>
<dbReference type="GO" id="GO:0005886">
    <property type="term" value="C:plasma membrane"/>
    <property type="evidence" value="ECO:0007669"/>
    <property type="project" value="UniProtKB-SubCell"/>
</dbReference>
<dbReference type="InterPro" id="IPR018303">
    <property type="entry name" value="ATPase_P-typ_P_site"/>
</dbReference>
<evidence type="ECO:0000256" key="5">
    <source>
        <dbReference type="ARBA" id="ARBA00022723"/>
    </source>
</evidence>
<evidence type="ECO:0000256" key="2">
    <source>
        <dbReference type="ARBA" id="ARBA00006024"/>
    </source>
</evidence>
<evidence type="ECO:0000256" key="13">
    <source>
        <dbReference type="ARBA" id="ARBA00023136"/>
    </source>
</evidence>
<dbReference type="AlphaFoldDB" id="A0A1H9TDC3"/>
<protein>
    <submittedName>
        <fullName evidence="16">Cd2+/Zn2+-exporting ATPase</fullName>
    </submittedName>
</protein>
<dbReference type="RefSeq" id="WP_092652833.1">
    <property type="nucleotide sequence ID" value="NZ_FOHA01000012.1"/>
</dbReference>
<dbReference type="Proteomes" id="UP000198948">
    <property type="component" value="Unassembled WGS sequence"/>
</dbReference>
<dbReference type="GO" id="GO:0046872">
    <property type="term" value="F:metal ion binding"/>
    <property type="evidence" value="ECO:0007669"/>
    <property type="project" value="UniProtKB-KW"/>
</dbReference>
<feature type="transmembrane region" description="Helical" evidence="14">
    <location>
        <begin position="267"/>
        <end position="293"/>
    </location>
</feature>
<feature type="transmembrane region" description="Helical" evidence="14">
    <location>
        <begin position="67"/>
        <end position="92"/>
    </location>
</feature>
<dbReference type="InterPro" id="IPR044492">
    <property type="entry name" value="P_typ_ATPase_HD_dom"/>
</dbReference>
<dbReference type="GO" id="GO:0016887">
    <property type="term" value="F:ATP hydrolysis activity"/>
    <property type="evidence" value="ECO:0007669"/>
    <property type="project" value="InterPro"/>
</dbReference>
<name>A0A1H9TDC3_9LACT</name>
<dbReference type="Gene3D" id="3.40.50.1000">
    <property type="entry name" value="HAD superfamily/HAD-like"/>
    <property type="match status" value="1"/>
</dbReference>
<accession>A0A1H9TDC3</accession>
<dbReference type="PRINTS" id="PR00119">
    <property type="entry name" value="CATATPASE"/>
</dbReference>
<keyword evidence="13 14" id="KW-0472">Membrane</keyword>
<feature type="transmembrane region" description="Helical" evidence="14">
    <location>
        <begin position="599"/>
        <end position="618"/>
    </location>
</feature>
<dbReference type="FunFam" id="2.70.150.10:FF:000020">
    <property type="entry name" value="Copper-exporting P-type ATPase A"/>
    <property type="match status" value="1"/>
</dbReference>
<evidence type="ECO:0000259" key="15">
    <source>
        <dbReference type="Pfam" id="PF00122"/>
    </source>
</evidence>
<organism evidence="16 17">
    <name type="scientific">Isobaculum melis</name>
    <dbReference type="NCBI Taxonomy" id="142588"/>
    <lineage>
        <taxon>Bacteria</taxon>
        <taxon>Bacillati</taxon>
        <taxon>Bacillota</taxon>
        <taxon>Bacilli</taxon>
        <taxon>Lactobacillales</taxon>
        <taxon>Carnobacteriaceae</taxon>
        <taxon>Isobaculum</taxon>
    </lineage>
</organism>
<dbReference type="SUPFAM" id="SSF56784">
    <property type="entry name" value="HAD-like"/>
    <property type="match status" value="1"/>
</dbReference>
<dbReference type="SFLD" id="SFLDS00003">
    <property type="entry name" value="Haloacid_Dehalogenase"/>
    <property type="match status" value="1"/>
</dbReference>
<keyword evidence="3 14" id="KW-1003">Cell membrane</keyword>
<gene>
    <name evidence="16" type="ORF">SAMN04488559_11253</name>
</gene>
<dbReference type="InterPro" id="IPR023214">
    <property type="entry name" value="HAD_sf"/>
</dbReference>
<keyword evidence="8 14" id="KW-0067">ATP-binding</keyword>
<reference evidence="16 17" key="1">
    <citation type="submission" date="2016-10" db="EMBL/GenBank/DDBJ databases">
        <authorList>
            <person name="de Groot N.N."/>
        </authorList>
    </citation>
    <scope>NUCLEOTIDE SEQUENCE [LARGE SCALE GENOMIC DNA]</scope>
    <source>
        <strain evidence="16 17">DSM 13760</strain>
    </source>
</reference>
<comment type="subcellular location">
    <subcellularLocation>
        <location evidence="1">Cell membrane</location>
        <topology evidence="1">Multi-pass membrane protein</topology>
    </subcellularLocation>
</comment>
<evidence type="ECO:0000256" key="1">
    <source>
        <dbReference type="ARBA" id="ARBA00004651"/>
    </source>
</evidence>
<keyword evidence="10" id="KW-1278">Translocase</keyword>
<keyword evidence="6 14" id="KW-0547">Nucleotide-binding</keyword>
<evidence type="ECO:0000313" key="16">
    <source>
        <dbReference type="EMBL" id="SER95037.1"/>
    </source>
</evidence>
<sequence>MNIKKMKAFIPTIICGLLILIGWQLGVHQYEGFSAIVFVIAFIIGGFNQAKEGILDTIEHKKLNVELLMILSGIGASIIGYWFEGAVLIFIFSLSGALEEYTTDKSKNEISKLMALQPETALLKLADGGTKEVSVESLNVGDLLLVRPGEKVPIDGVISIGNTTIDEAAISGEPIPLEKTVGDQIYGGTINLSSGVTMAVSHTSDQTLFSNIVRLVEQAQSLPSKTATLISKFENTYVKCVLIFVAFMMFLPHFLLGWDWNETFYRAMVLLIVASPCALVAAVTPATLAAISFGAKNGILFKGGLHLENLYGIKGIAFDKTGTLTQGQPKVTDFLISDGLAKEELIQAIVSIEGQSVHPLAKAIVNHFPVRDLSQEEAVIQDVPGWGVEATYLGSNWKIGKAAWFEEQAVQQFYYDEAEGFSNEGKTMVYIGCDGKIVGILALKDIVREEAKNMIAALNQRRIATIMVTGDHETTAQVIGKELGLKRVIADCLPENKVDAVVALEKEYGQVAMVGDGINDAPALANATVGIAMGQGTDIAMEAADIVLIKSDLAKVVTAYDLSQRLHRVVWQNIIFAIAVIICLITANLFQFVNLPLGVVGHEGSTILVILNGLRLLYIKK</sequence>
<dbReference type="EMBL" id="FOHA01000012">
    <property type="protein sequence ID" value="SER95037.1"/>
    <property type="molecule type" value="Genomic_DNA"/>
</dbReference>
<evidence type="ECO:0000256" key="11">
    <source>
        <dbReference type="ARBA" id="ARBA00022989"/>
    </source>
</evidence>
<keyword evidence="11 14" id="KW-1133">Transmembrane helix</keyword>
<dbReference type="SUPFAM" id="SSF81665">
    <property type="entry name" value="Calcium ATPase, transmembrane domain M"/>
    <property type="match status" value="1"/>
</dbReference>
<dbReference type="InterPro" id="IPR008250">
    <property type="entry name" value="ATPase_P-typ_transduc_dom_A_sf"/>
</dbReference>
<dbReference type="NCBIfam" id="TIGR01525">
    <property type="entry name" value="ATPase-IB_hvy"/>
    <property type="match status" value="1"/>
</dbReference>
<evidence type="ECO:0000256" key="3">
    <source>
        <dbReference type="ARBA" id="ARBA00022475"/>
    </source>
</evidence>
<dbReference type="InterPro" id="IPR036412">
    <property type="entry name" value="HAD-like_sf"/>
</dbReference>
<dbReference type="InterPro" id="IPR027256">
    <property type="entry name" value="P-typ_ATPase_IB"/>
</dbReference>
<feature type="transmembrane region" description="Helical" evidence="14">
    <location>
        <begin position="236"/>
        <end position="255"/>
    </location>
</feature>
<keyword evidence="7" id="KW-0187">Copper transport</keyword>
<comment type="similarity">
    <text evidence="2 14">Belongs to the cation transport ATPase (P-type) (TC 3.A.3) family. Type IB subfamily.</text>
</comment>
<dbReference type="NCBIfam" id="TIGR01494">
    <property type="entry name" value="ATPase_P-type"/>
    <property type="match status" value="1"/>
</dbReference>
<evidence type="ECO:0000256" key="10">
    <source>
        <dbReference type="ARBA" id="ARBA00022967"/>
    </source>
</evidence>
<keyword evidence="5 14" id="KW-0479">Metal-binding</keyword>
<dbReference type="InterPro" id="IPR059000">
    <property type="entry name" value="ATPase_P-type_domA"/>
</dbReference>
<dbReference type="InterPro" id="IPR023298">
    <property type="entry name" value="ATPase_P-typ_TM_dom_sf"/>
</dbReference>
<dbReference type="PANTHER" id="PTHR43079:SF1">
    <property type="entry name" value="CADMIUM_ZINC-TRANSPORTING ATPASE HMA1, CHLOROPLASTIC-RELATED"/>
    <property type="match status" value="1"/>
</dbReference>
<dbReference type="GO" id="GO:0005524">
    <property type="term" value="F:ATP binding"/>
    <property type="evidence" value="ECO:0007669"/>
    <property type="project" value="UniProtKB-UniRule"/>
</dbReference>
<feature type="transmembrane region" description="Helical" evidence="14">
    <location>
        <begin position="30"/>
        <end position="47"/>
    </location>
</feature>
<dbReference type="Gene3D" id="3.40.1110.10">
    <property type="entry name" value="Calcium-transporting ATPase, cytoplasmic domain N"/>
    <property type="match status" value="1"/>
</dbReference>
<dbReference type="NCBIfam" id="TIGR01512">
    <property type="entry name" value="ATPase-IB2_Cd"/>
    <property type="match status" value="1"/>
</dbReference>
<dbReference type="PROSITE" id="PS00154">
    <property type="entry name" value="ATPASE_E1_E2"/>
    <property type="match status" value="1"/>
</dbReference>
<evidence type="ECO:0000256" key="9">
    <source>
        <dbReference type="ARBA" id="ARBA00022842"/>
    </source>
</evidence>
<dbReference type="SFLD" id="SFLDF00027">
    <property type="entry name" value="p-type_atpase"/>
    <property type="match status" value="1"/>
</dbReference>
<keyword evidence="7" id="KW-0406">Ion transport</keyword>
<dbReference type="PROSITE" id="PS01229">
    <property type="entry name" value="COF_2"/>
    <property type="match status" value="1"/>
</dbReference>
<evidence type="ECO:0000256" key="6">
    <source>
        <dbReference type="ARBA" id="ARBA00022741"/>
    </source>
</evidence>
<dbReference type="Pfam" id="PF00122">
    <property type="entry name" value="E1-E2_ATPase"/>
    <property type="match status" value="1"/>
</dbReference>
<dbReference type="SFLD" id="SFLDG00002">
    <property type="entry name" value="C1.7:_P-type_atpase_like"/>
    <property type="match status" value="1"/>
</dbReference>
<evidence type="ECO:0000313" key="17">
    <source>
        <dbReference type="Proteomes" id="UP000198948"/>
    </source>
</evidence>
<dbReference type="InterPro" id="IPR023299">
    <property type="entry name" value="ATPase_P-typ_cyto_dom_N"/>
</dbReference>
<feature type="transmembrane region" description="Helical" evidence="14">
    <location>
        <begin position="6"/>
        <end position="23"/>
    </location>
</feature>
<dbReference type="InterPro" id="IPR051949">
    <property type="entry name" value="Cation_Transport_ATPase"/>
</dbReference>
<feature type="domain" description="P-type ATPase A" evidence="15">
    <location>
        <begin position="116"/>
        <end position="217"/>
    </location>
</feature>
<evidence type="ECO:0000256" key="7">
    <source>
        <dbReference type="ARBA" id="ARBA00022796"/>
    </source>
</evidence>
<dbReference type="InterPro" id="IPR001757">
    <property type="entry name" value="P_typ_ATPase"/>
</dbReference>
<feature type="transmembrane region" description="Helical" evidence="14">
    <location>
        <begin position="574"/>
        <end position="593"/>
    </location>
</feature>
<dbReference type="PANTHER" id="PTHR43079">
    <property type="entry name" value="PROBABLE CADMIUM/ZINC-TRANSPORTING ATPASE HMA1"/>
    <property type="match status" value="1"/>
</dbReference>
<dbReference type="GO" id="GO:0019829">
    <property type="term" value="F:ATPase-coupled monoatomic cation transmembrane transporter activity"/>
    <property type="evidence" value="ECO:0007669"/>
    <property type="project" value="InterPro"/>
</dbReference>
<keyword evidence="12" id="KW-0186">Copper</keyword>
<dbReference type="GO" id="GO:0006825">
    <property type="term" value="P:copper ion transport"/>
    <property type="evidence" value="ECO:0007669"/>
    <property type="project" value="UniProtKB-KW"/>
</dbReference>
<dbReference type="Gene3D" id="2.70.150.10">
    <property type="entry name" value="Calcium-transporting ATPase, cytoplasmic transduction domain A"/>
    <property type="match status" value="1"/>
</dbReference>
<keyword evidence="9" id="KW-0460">Magnesium</keyword>
<dbReference type="CDD" id="cd07551">
    <property type="entry name" value="P-type_ATPase_HM_ZosA_PfeT-like"/>
    <property type="match status" value="1"/>
</dbReference>
<proteinExistence type="inferred from homology"/>